<accession>A0A3Q9IZB4</accession>
<reference evidence="1 2" key="1">
    <citation type="submission" date="2018-08" db="EMBL/GenBank/DDBJ databases">
        <title>Microbacterium lemovicicum sp. nov., a bacterium isolated from a natural uranium-rich soil.</title>
        <authorList>
            <person name="ORTET P."/>
        </authorList>
    </citation>
    <scope>NUCLEOTIDE SEQUENCE [LARGE SCALE GENOMIC DNA]</scope>
    <source>
        <strain evidence="1 2">Viu22</strain>
    </source>
</reference>
<sequence>MSAQWQQPTPSWGSLYPGSVTPDSVLNVTATGAGQTLRWNLEVSVSVAADFAPHVSTQLWAGACGAGTSITATGYAPAGGLALGQTVPVCMRLTLSPTAPATLSGKSLNATITVHANQRGS</sequence>
<dbReference type="EMBL" id="CP031423">
    <property type="protein sequence ID" value="AZS37637.1"/>
    <property type="molecule type" value="Genomic_DNA"/>
</dbReference>
<dbReference type="Proteomes" id="UP000276888">
    <property type="component" value="Chromosome"/>
</dbReference>
<organism evidence="1 2">
    <name type="scientific">Microbacterium lemovicicum</name>
    <dbReference type="NCBI Taxonomy" id="1072463"/>
    <lineage>
        <taxon>Bacteria</taxon>
        <taxon>Bacillati</taxon>
        <taxon>Actinomycetota</taxon>
        <taxon>Actinomycetes</taxon>
        <taxon>Micrococcales</taxon>
        <taxon>Microbacteriaceae</taxon>
        <taxon>Microbacterium</taxon>
    </lineage>
</organism>
<dbReference type="KEGG" id="mlv:CVS47_02278"/>
<evidence type="ECO:0000313" key="1">
    <source>
        <dbReference type="EMBL" id="AZS37637.1"/>
    </source>
</evidence>
<proteinExistence type="predicted"/>
<evidence type="ECO:0000313" key="2">
    <source>
        <dbReference type="Proteomes" id="UP000276888"/>
    </source>
</evidence>
<protein>
    <submittedName>
        <fullName evidence="1">Uncharacterized protein</fullName>
    </submittedName>
</protein>
<keyword evidence="2" id="KW-1185">Reference proteome</keyword>
<gene>
    <name evidence="1" type="ORF">CVS47_02278</name>
</gene>
<name>A0A3Q9IZB4_9MICO</name>
<dbReference type="AlphaFoldDB" id="A0A3Q9IZB4"/>